<accession>A0A9W9I265</accession>
<feature type="region of interest" description="Disordered" evidence="1">
    <location>
        <begin position="1"/>
        <end position="28"/>
    </location>
</feature>
<reference evidence="2" key="2">
    <citation type="journal article" date="2023" name="IMA Fungus">
        <title>Comparative genomic study of the Penicillium genus elucidates a diverse pangenome and 15 lateral gene transfer events.</title>
        <authorList>
            <person name="Petersen C."/>
            <person name="Sorensen T."/>
            <person name="Nielsen M.R."/>
            <person name="Sondergaard T.E."/>
            <person name="Sorensen J.L."/>
            <person name="Fitzpatrick D.A."/>
            <person name="Frisvad J.C."/>
            <person name="Nielsen K.L."/>
        </authorList>
    </citation>
    <scope>NUCLEOTIDE SEQUENCE</scope>
    <source>
        <strain evidence="2">IBT 21917</strain>
    </source>
</reference>
<evidence type="ECO:0000313" key="3">
    <source>
        <dbReference type="Proteomes" id="UP001146351"/>
    </source>
</evidence>
<feature type="compositionally biased region" description="Basic and acidic residues" evidence="1">
    <location>
        <begin position="86"/>
        <end position="100"/>
    </location>
</feature>
<name>A0A9W9I265_9EURO</name>
<dbReference type="EMBL" id="JAPQKO010000005">
    <property type="protein sequence ID" value="KAJ5161991.1"/>
    <property type="molecule type" value="Genomic_DNA"/>
</dbReference>
<feature type="compositionally biased region" description="Polar residues" evidence="1">
    <location>
        <begin position="1"/>
        <end position="11"/>
    </location>
</feature>
<organism evidence="2 3">
    <name type="scientific">Penicillium capsulatum</name>
    <dbReference type="NCBI Taxonomy" id="69766"/>
    <lineage>
        <taxon>Eukaryota</taxon>
        <taxon>Fungi</taxon>
        <taxon>Dikarya</taxon>
        <taxon>Ascomycota</taxon>
        <taxon>Pezizomycotina</taxon>
        <taxon>Eurotiomycetes</taxon>
        <taxon>Eurotiomycetidae</taxon>
        <taxon>Eurotiales</taxon>
        <taxon>Aspergillaceae</taxon>
        <taxon>Penicillium</taxon>
    </lineage>
</organism>
<feature type="compositionally biased region" description="Polar residues" evidence="1">
    <location>
        <begin position="69"/>
        <end position="84"/>
    </location>
</feature>
<protein>
    <submittedName>
        <fullName evidence="2">Uncharacterized protein</fullName>
    </submittedName>
</protein>
<dbReference type="Proteomes" id="UP001146351">
    <property type="component" value="Unassembled WGS sequence"/>
</dbReference>
<keyword evidence="3" id="KW-1185">Reference proteome</keyword>
<reference evidence="2" key="1">
    <citation type="submission" date="2022-11" db="EMBL/GenBank/DDBJ databases">
        <authorList>
            <person name="Petersen C."/>
        </authorList>
    </citation>
    <scope>NUCLEOTIDE SEQUENCE</scope>
    <source>
        <strain evidence="2">IBT 21917</strain>
    </source>
</reference>
<dbReference type="AlphaFoldDB" id="A0A9W9I265"/>
<evidence type="ECO:0000256" key="1">
    <source>
        <dbReference type="SAM" id="MobiDB-lite"/>
    </source>
</evidence>
<sequence length="118" mass="12847">MTPVISRSLSNFDDAHARGTTAASPTRKPFKRLCPSAIWICPQPPAVTQKTGHAKPLDAVSWCSLKTSSGASDRITRSGSTSDDNLAERREAQPENEAQRARCLADLSIDARFPRQPD</sequence>
<comment type="caution">
    <text evidence="2">The sequence shown here is derived from an EMBL/GenBank/DDBJ whole genome shotgun (WGS) entry which is preliminary data.</text>
</comment>
<gene>
    <name evidence="2" type="ORF">N7492_007383</name>
</gene>
<evidence type="ECO:0000313" key="2">
    <source>
        <dbReference type="EMBL" id="KAJ5161991.1"/>
    </source>
</evidence>
<proteinExistence type="predicted"/>
<feature type="region of interest" description="Disordered" evidence="1">
    <location>
        <begin position="69"/>
        <end position="100"/>
    </location>
</feature>